<keyword evidence="3" id="KW-1185">Reference proteome</keyword>
<dbReference type="Proteomes" id="UP000509626">
    <property type="component" value="Chromosome"/>
</dbReference>
<dbReference type="RefSeq" id="WP_179268537.1">
    <property type="nucleotide sequence ID" value="NZ_CP058579.1"/>
</dbReference>
<gene>
    <name evidence="2" type="ORF">HUG12_09565</name>
</gene>
<evidence type="ECO:0000313" key="2">
    <source>
        <dbReference type="EMBL" id="QLG61952.1"/>
    </source>
</evidence>
<accession>A0A7D5LAC7</accession>
<evidence type="ECO:0000313" key="3">
    <source>
        <dbReference type="Proteomes" id="UP000509626"/>
    </source>
</evidence>
<protein>
    <submittedName>
        <fullName evidence="2">Uncharacterized protein</fullName>
    </submittedName>
</protein>
<keyword evidence="1" id="KW-0175">Coiled coil</keyword>
<proteinExistence type="predicted"/>
<dbReference type="KEGG" id="halu:HUG12_09565"/>
<dbReference type="EMBL" id="CP058579">
    <property type="protein sequence ID" value="QLG61952.1"/>
    <property type="molecule type" value="Genomic_DNA"/>
</dbReference>
<dbReference type="AlphaFoldDB" id="A0A7D5LAC7"/>
<name>A0A7D5LAC7_9EURY</name>
<dbReference type="InterPro" id="IPR058417">
    <property type="entry name" value="DUF8104"/>
</dbReference>
<evidence type="ECO:0000256" key="1">
    <source>
        <dbReference type="SAM" id="Coils"/>
    </source>
</evidence>
<sequence>MERENTPRDTEYQDAAAGFDVTQFLAATAESELERVQRQLTAKEAQIQSRIQLYDSTVARLKTEIREVDHELSRHVRTSEKRPRLERRLDELHSELTEARRRFQAELREMEDAKLALEAEWEELVEAQVLAEGMRAD</sequence>
<organism evidence="2 3">
    <name type="scientific">Halorarum salinum</name>
    <dbReference type="NCBI Taxonomy" id="2743089"/>
    <lineage>
        <taxon>Archaea</taxon>
        <taxon>Methanobacteriati</taxon>
        <taxon>Methanobacteriota</taxon>
        <taxon>Stenosarchaea group</taxon>
        <taxon>Halobacteria</taxon>
        <taxon>Halobacteriales</taxon>
        <taxon>Haloferacaceae</taxon>
        <taxon>Halorarum</taxon>
    </lineage>
</organism>
<feature type="coiled-coil region" evidence="1">
    <location>
        <begin position="82"/>
        <end position="127"/>
    </location>
</feature>
<reference evidence="2 3" key="1">
    <citation type="submission" date="2020-06" db="EMBL/GenBank/DDBJ databases">
        <title>NJ-3-1, isolated from saline soil.</title>
        <authorList>
            <person name="Cui H.L."/>
            <person name="Shi X."/>
        </authorList>
    </citation>
    <scope>NUCLEOTIDE SEQUENCE [LARGE SCALE GENOMIC DNA]</scope>
    <source>
        <strain evidence="2 3">NJ-3-1</strain>
    </source>
</reference>
<dbReference type="GeneID" id="56037706"/>
<dbReference type="Pfam" id="PF26406">
    <property type="entry name" value="DUF8104"/>
    <property type="match status" value="1"/>
</dbReference>